<dbReference type="EMBL" id="CM004466">
    <property type="protein sequence ID" value="OCU00232.1"/>
    <property type="molecule type" value="Genomic_DNA"/>
</dbReference>
<sequence>MIYFQDAQKQLGSSYSGYVINCNKTGLLNINRNIPKKIPFRLKVKASRMFNYIFGLYSLNLSPLIRFTESLCDKWLNLPLNLIGRAAFFKMFIFPKLSHPLLNLPLLLKLSDVKKLDQALSKFLWQGKKPKISLIKLRQSKILGGLNIPNFRFFNIASLCRYIFEWISGREVYTNPSFESYLEGGDHISTFLHRKWGGLPILRETFFGEILLLPGR</sequence>
<dbReference type="AlphaFoldDB" id="A0A974I3Z1"/>
<dbReference type="PANTHER" id="PTHR31635">
    <property type="entry name" value="REVERSE TRANSCRIPTASE DOMAIN-CONTAINING PROTEIN-RELATED"/>
    <property type="match status" value="1"/>
</dbReference>
<organism evidence="1 2">
    <name type="scientific">Xenopus laevis</name>
    <name type="common">African clawed frog</name>
    <dbReference type="NCBI Taxonomy" id="8355"/>
    <lineage>
        <taxon>Eukaryota</taxon>
        <taxon>Metazoa</taxon>
        <taxon>Chordata</taxon>
        <taxon>Craniata</taxon>
        <taxon>Vertebrata</taxon>
        <taxon>Euteleostomi</taxon>
        <taxon>Amphibia</taxon>
        <taxon>Batrachia</taxon>
        <taxon>Anura</taxon>
        <taxon>Pipoidea</taxon>
        <taxon>Pipidae</taxon>
        <taxon>Xenopodinae</taxon>
        <taxon>Xenopus</taxon>
        <taxon>Xenopus</taxon>
    </lineage>
</organism>
<reference evidence="2" key="1">
    <citation type="journal article" date="2016" name="Nature">
        <title>Genome evolution in the allotetraploid frog Xenopus laevis.</title>
        <authorList>
            <person name="Session A.M."/>
            <person name="Uno Y."/>
            <person name="Kwon T."/>
            <person name="Chapman J.A."/>
            <person name="Toyoda A."/>
            <person name="Takahashi S."/>
            <person name="Fukui A."/>
            <person name="Hikosaka A."/>
            <person name="Suzuki A."/>
            <person name="Kondo M."/>
            <person name="van Heeringen S.J."/>
            <person name="Quigley I."/>
            <person name="Heinz S."/>
            <person name="Ogino H."/>
            <person name="Ochi H."/>
            <person name="Hellsten U."/>
            <person name="Lyons J.B."/>
            <person name="Simakov O."/>
            <person name="Putnam N."/>
            <person name="Stites J."/>
            <person name="Kuroki Y."/>
            <person name="Tanaka T."/>
            <person name="Michiue T."/>
            <person name="Watanabe M."/>
            <person name="Bogdanovic O."/>
            <person name="Lister R."/>
            <person name="Georgiou G."/>
            <person name="Paranjpe S.S."/>
            <person name="van Kruijsbergen I."/>
            <person name="Shu S."/>
            <person name="Carlson J."/>
            <person name="Kinoshita T."/>
            <person name="Ohta Y."/>
            <person name="Mawaribuchi S."/>
            <person name="Jenkins J."/>
            <person name="Grimwood J."/>
            <person name="Schmutz J."/>
            <person name="Mitros T."/>
            <person name="Mozaffari S.V."/>
            <person name="Suzuki Y."/>
            <person name="Haramoto Y."/>
            <person name="Yamamoto T.S."/>
            <person name="Takagi C."/>
            <person name="Heald R."/>
            <person name="Miller K."/>
            <person name="Haudenschild C."/>
            <person name="Kitzman J."/>
            <person name="Nakayama T."/>
            <person name="Izutsu Y."/>
            <person name="Robert J."/>
            <person name="Fortriede J."/>
            <person name="Burns K."/>
            <person name="Lotay V."/>
            <person name="Karimi K."/>
            <person name="Yasuoka Y."/>
            <person name="Dichmann D.S."/>
            <person name="Flajnik M.F."/>
            <person name="Houston D.W."/>
            <person name="Shendure J."/>
            <person name="DuPasquier L."/>
            <person name="Vize P.D."/>
            <person name="Zorn A.M."/>
            <person name="Ito M."/>
            <person name="Marcotte E.M."/>
            <person name="Wallingford J.B."/>
            <person name="Ito Y."/>
            <person name="Asashima M."/>
            <person name="Ueno N."/>
            <person name="Matsuda Y."/>
            <person name="Veenstra G.J."/>
            <person name="Fujiyama A."/>
            <person name="Harland R.M."/>
            <person name="Taira M."/>
            <person name="Rokhsar D.S."/>
        </authorList>
    </citation>
    <scope>NUCLEOTIDE SEQUENCE [LARGE SCALE GENOMIC DNA]</scope>
    <source>
        <strain evidence="2">J</strain>
    </source>
</reference>
<dbReference type="Proteomes" id="UP000694892">
    <property type="component" value="Chromosome 1L"/>
</dbReference>
<evidence type="ECO:0000313" key="2">
    <source>
        <dbReference type="Proteomes" id="UP000694892"/>
    </source>
</evidence>
<dbReference type="PANTHER" id="PTHR31635:SF196">
    <property type="entry name" value="REVERSE TRANSCRIPTASE DOMAIN-CONTAINING PROTEIN-RELATED"/>
    <property type="match status" value="1"/>
</dbReference>
<accession>A0A974I3Z1</accession>
<gene>
    <name evidence="1" type="ORF">XELAEV_18006012mg</name>
</gene>
<name>A0A974I3Z1_XENLA</name>
<protein>
    <submittedName>
        <fullName evidence="1">Uncharacterized protein</fullName>
    </submittedName>
</protein>
<proteinExistence type="predicted"/>
<evidence type="ECO:0000313" key="1">
    <source>
        <dbReference type="EMBL" id="OCU00232.1"/>
    </source>
</evidence>